<dbReference type="Pfam" id="PF13517">
    <property type="entry name" value="FG-GAP_3"/>
    <property type="match status" value="2"/>
</dbReference>
<dbReference type="EMBL" id="CP163444">
    <property type="protein sequence ID" value="XDQ73241.1"/>
    <property type="molecule type" value="Genomic_DNA"/>
</dbReference>
<name>A0AB39T222_9ACTN</name>
<dbReference type="SUPFAM" id="SSF69318">
    <property type="entry name" value="Integrin alpha N-terminal domain"/>
    <property type="match status" value="1"/>
</dbReference>
<gene>
    <name evidence="3" type="ORF">AB5J54_23250</name>
</gene>
<feature type="chain" id="PRO_5044317504" evidence="2">
    <location>
        <begin position="31"/>
        <end position="740"/>
    </location>
</feature>
<dbReference type="InterPro" id="IPR028994">
    <property type="entry name" value="Integrin_alpha_N"/>
</dbReference>
<organism evidence="3">
    <name type="scientific">Streptomyces sp. R44</name>
    <dbReference type="NCBI Taxonomy" id="3238633"/>
    <lineage>
        <taxon>Bacteria</taxon>
        <taxon>Bacillati</taxon>
        <taxon>Actinomycetota</taxon>
        <taxon>Actinomycetes</taxon>
        <taxon>Kitasatosporales</taxon>
        <taxon>Streptomycetaceae</taxon>
        <taxon>Streptomyces</taxon>
    </lineage>
</organism>
<dbReference type="AlphaFoldDB" id="A0AB39T222"/>
<accession>A0AB39T222</accession>
<dbReference type="RefSeq" id="WP_369145847.1">
    <property type="nucleotide sequence ID" value="NZ_CP163444.1"/>
</dbReference>
<feature type="signal peptide" evidence="2">
    <location>
        <begin position="1"/>
        <end position="30"/>
    </location>
</feature>
<proteinExistence type="predicted"/>
<dbReference type="InterPro" id="IPR013517">
    <property type="entry name" value="FG-GAP"/>
</dbReference>
<dbReference type="PANTHER" id="PTHR46580">
    <property type="entry name" value="SENSOR KINASE-RELATED"/>
    <property type="match status" value="1"/>
</dbReference>
<evidence type="ECO:0000256" key="2">
    <source>
        <dbReference type="SAM" id="SignalP"/>
    </source>
</evidence>
<evidence type="ECO:0000256" key="1">
    <source>
        <dbReference type="ARBA" id="ARBA00022729"/>
    </source>
</evidence>
<dbReference type="PANTHER" id="PTHR46580:SF4">
    <property type="entry name" value="ATP_GTP-BINDING PROTEIN"/>
    <property type="match status" value="1"/>
</dbReference>
<reference evidence="3" key="1">
    <citation type="submission" date="2024-07" db="EMBL/GenBank/DDBJ databases">
        <authorList>
            <person name="Yu S.T."/>
        </authorList>
    </citation>
    <scope>NUCLEOTIDE SEQUENCE</scope>
    <source>
        <strain evidence="3">R44</strain>
    </source>
</reference>
<dbReference type="PROSITE" id="PS51318">
    <property type="entry name" value="TAT"/>
    <property type="match status" value="1"/>
</dbReference>
<dbReference type="InterPro" id="IPR006311">
    <property type="entry name" value="TAT_signal"/>
</dbReference>
<evidence type="ECO:0000313" key="3">
    <source>
        <dbReference type="EMBL" id="XDQ73241.1"/>
    </source>
</evidence>
<keyword evidence="1 2" id="KW-0732">Signal</keyword>
<sequence length="740" mass="77603">MNLPTRNTRLRLTAAVAVALAVTAGTTATAAPAAFATTGAVTAAAGQSAEQDVAPFPVDAWLLGAGPTGFLSGQSILNAPMTYRWTRYADGVTTVLPEGAYSSAQGSDIVSARSKDGVFTLYDMGKGGEPLEIDINPLGGGYTFARYAGTRLVMKKANATGGTDVHLIGKPQGVLVDETVTGLPADAVITYIDVDSPDTAVVRYSGTVDGVKRNRAAVVDIATHTIVEEYELPESGTGSLSLSATHIAWVEKSADSTTKVAVTRRGTDQTVRHDLGITASVAIELIGDWVTYRQFGNYAPIQEPNALFALFARSLTTGETVKLLEHATSSVTDAGGAQMARGGTLDQGEGLYRIAPGADGARPVVSLVASTGQPTTLELVKQDVPETIDFDRTPAPVPLSWTLSRIGATARVELVHKATGKRATVQAYYSNGSRTANWDGLFSDSVTAYNGDYTWKMTATPNNGIGPALVVSGTFKVVRQSTSHDFDDNGSSDLLVRNSNGELFVHDGYTNRYGPSWQDKNPVRIGTGWNVYDQLVAPGDVAGSSYADVVARDKTGVLWLYQGAGRTLAPRVKVGGGWGVYNKLTAGSDLNGDGRPDLLATDTSGVLWLYKGTGSATTPFSTRVKLGGGWGIYNTITATGNIGGGPAGDLVARDTAGVLWLYLGKGDGTFAARTRVGDNWGPFLPVGVGDVDRDGRPDLVGYAAGGGVYLARGTGDWKAPFQELDLRTYVSPDSSPTTVF</sequence>
<protein>
    <submittedName>
        <fullName evidence="3">FG-GAP repeat domain-containing protein</fullName>
    </submittedName>
</protein>